<evidence type="ECO:0000313" key="3">
    <source>
        <dbReference type="Proteomes" id="UP001140949"/>
    </source>
</evidence>
<organism evidence="2 3">
    <name type="scientific">Iris pallida</name>
    <name type="common">Sweet iris</name>
    <dbReference type="NCBI Taxonomy" id="29817"/>
    <lineage>
        <taxon>Eukaryota</taxon>
        <taxon>Viridiplantae</taxon>
        <taxon>Streptophyta</taxon>
        <taxon>Embryophyta</taxon>
        <taxon>Tracheophyta</taxon>
        <taxon>Spermatophyta</taxon>
        <taxon>Magnoliopsida</taxon>
        <taxon>Liliopsida</taxon>
        <taxon>Asparagales</taxon>
        <taxon>Iridaceae</taxon>
        <taxon>Iridoideae</taxon>
        <taxon>Irideae</taxon>
        <taxon>Iris</taxon>
    </lineage>
</organism>
<comment type="caution">
    <text evidence="2">The sequence shown here is derived from an EMBL/GenBank/DDBJ whole genome shotgun (WGS) entry which is preliminary data.</text>
</comment>
<dbReference type="EMBL" id="JANAVB010018593">
    <property type="protein sequence ID" value="KAJ6829494.1"/>
    <property type="molecule type" value="Genomic_DNA"/>
</dbReference>
<feature type="compositionally biased region" description="Basic and acidic residues" evidence="1">
    <location>
        <begin position="1"/>
        <end position="10"/>
    </location>
</feature>
<reference evidence="2" key="2">
    <citation type="submission" date="2023-04" db="EMBL/GenBank/DDBJ databases">
        <authorList>
            <person name="Bruccoleri R.E."/>
            <person name="Oakeley E.J."/>
            <person name="Faust A.-M."/>
            <person name="Dessus-Babus S."/>
            <person name="Altorfer M."/>
            <person name="Burckhardt D."/>
            <person name="Oertli M."/>
            <person name="Naumann U."/>
            <person name="Petersen F."/>
            <person name="Wong J."/>
        </authorList>
    </citation>
    <scope>NUCLEOTIDE SEQUENCE</scope>
    <source>
        <strain evidence="2">GSM-AAB239-AS_SAM_17_03QT</strain>
        <tissue evidence="2">Leaf</tissue>
    </source>
</reference>
<evidence type="ECO:0000256" key="1">
    <source>
        <dbReference type="SAM" id="MobiDB-lite"/>
    </source>
</evidence>
<feature type="region of interest" description="Disordered" evidence="1">
    <location>
        <begin position="1"/>
        <end position="126"/>
    </location>
</feature>
<dbReference type="AlphaFoldDB" id="A0AAX6GLG4"/>
<feature type="compositionally biased region" description="Basic and acidic residues" evidence="1">
    <location>
        <begin position="55"/>
        <end position="64"/>
    </location>
</feature>
<gene>
    <name evidence="2" type="ORF">M6B38_357490</name>
</gene>
<sequence length="126" mass="13320">MDGAQARDPHPAIGAIAMPVSRRARRPPQNPGREPGGAAVGADLGGSSKYSNENFEGRRGERFHVNGTCTWVADPKRRGKPSESASPRELRKGIGLKFPSGTWRRTATLGSPETPAGASGRVIFSA</sequence>
<keyword evidence="3" id="KW-1185">Reference proteome</keyword>
<reference evidence="2" key="1">
    <citation type="journal article" date="2023" name="GigaByte">
        <title>Genome assembly of the bearded iris, Iris pallida Lam.</title>
        <authorList>
            <person name="Bruccoleri R.E."/>
            <person name="Oakeley E.J."/>
            <person name="Faust A.M.E."/>
            <person name="Altorfer M."/>
            <person name="Dessus-Babus S."/>
            <person name="Burckhardt D."/>
            <person name="Oertli M."/>
            <person name="Naumann U."/>
            <person name="Petersen F."/>
            <person name="Wong J."/>
        </authorList>
    </citation>
    <scope>NUCLEOTIDE SEQUENCE</scope>
    <source>
        <strain evidence="2">GSM-AAB239-AS_SAM_17_03QT</strain>
    </source>
</reference>
<proteinExistence type="predicted"/>
<evidence type="ECO:0000313" key="2">
    <source>
        <dbReference type="EMBL" id="KAJ6829494.1"/>
    </source>
</evidence>
<dbReference type="Proteomes" id="UP001140949">
    <property type="component" value="Unassembled WGS sequence"/>
</dbReference>
<accession>A0AAX6GLG4</accession>
<protein>
    <submittedName>
        <fullName evidence="2">Uncharacterized protein</fullName>
    </submittedName>
</protein>
<name>A0AAX6GLG4_IRIPA</name>